<dbReference type="EMBL" id="QTQX01000013">
    <property type="protein sequence ID" value="RQT26080.1"/>
    <property type="molecule type" value="Genomic_DNA"/>
</dbReference>
<dbReference type="Proteomes" id="UP000269271">
    <property type="component" value="Unassembled WGS sequence"/>
</dbReference>
<name>A0A3N8QS90_9BURK</name>
<accession>A0A3N8QS90</accession>
<sequence length="113" mass="13042">MRSIEQGLVKLGLIQPTVKALADSMRDDLDTFTQHHAPDWRATWLLHKSRVFSVVCCKSRAASLMPRFRVIDREGKSLISLGCFDRLLLAISWPHHLRPKQRRPDAWYCGLFA</sequence>
<protein>
    <submittedName>
        <fullName evidence="1">Uncharacterized protein</fullName>
    </submittedName>
</protein>
<dbReference type="RefSeq" id="WP_124618546.1">
    <property type="nucleotide sequence ID" value="NZ_QTQX01000013.1"/>
</dbReference>
<reference evidence="1 2" key="1">
    <citation type="submission" date="2018-08" db="EMBL/GenBank/DDBJ databases">
        <title>Comparative analysis of Burkholderia isolates from Puerto Rico.</title>
        <authorList>
            <person name="Hall C."/>
            <person name="Sahl J."/>
            <person name="Wagner D."/>
        </authorList>
    </citation>
    <scope>NUCLEOTIDE SEQUENCE [LARGE SCALE GENOMIC DNA]</scope>
    <source>
        <strain evidence="1 2">Bp9001</strain>
    </source>
</reference>
<evidence type="ECO:0000313" key="1">
    <source>
        <dbReference type="EMBL" id="RQT26080.1"/>
    </source>
</evidence>
<dbReference type="AlphaFoldDB" id="A0A3N8QS90"/>
<organism evidence="1 2">
    <name type="scientific">Burkholderia contaminans</name>
    <dbReference type="NCBI Taxonomy" id="488447"/>
    <lineage>
        <taxon>Bacteria</taxon>
        <taxon>Pseudomonadati</taxon>
        <taxon>Pseudomonadota</taxon>
        <taxon>Betaproteobacteria</taxon>
        <taxon>Burkholderiales</taxon>
        <taxon>Burkholderiaceae</taxon>
        <taxon>Burkholderia</taxon>
        <taxon>Burkholderia cepacia complex</taxon>
    </lineage>
</organism>
<comment type="caution">
    <text evidence="1">The sequence shown here is derived from an EMBL/GenBank/DDBJ whole genome shotgun (WGS) entry which is preliminary data.</text>
</comment>
<proteinExistence type="predicted"/>
<evidence type="ECO:0000313" key="2">
    <source>
        <dbReference type="Proteomes" id="UP000269271"/>
    </source>
</evidence>
<gene>
    <name evidence="1" type="ORF">DF037_20540</name>
</gene>